<dbReference type="Pfam" id="PF05158">
    <property type="entry name" value="RNA_pol_Rpc34"/>
    <property type="match status" value="1"/>
</dbReference>
<evidence type="ECO:0000256" key="6">
    <source>
        <dbReference type="ARBA" id="ARBA00023242"/>
    </source>
</evidence>
<dbReference type="Gene3D" id="1.10.10.10">
    <property type="entry name" value="Winged helix-like DNA-binding domain superfamily/Winged helix DNA-binding domain"/>
    <property type="match status" value="2"/>
</dbReference>
<evidence type="ECO:0000313" key="8">
    <source>
        <dbReference type="EMBL" id="KAK6728638.1"/>
    </source>
</evidence>
<evidence type="ECO:0000313" key="9">
    <source>
        <dbReference type="Proteomes" id="UP001303046"/>
    </source>
</evidence>
<proteinExistence type="inferred from homology"/>
<dbReference type="InterPro" id="IPR008160">
    <property type="entry name" value="Collagen"/>
</dbReference>
<comment type="similarity">
    <text evidence="2">Belongs to the eukaryotic RPC34/RPC39 RNA polymerase subunit family.</text>
</comment>
<name>A0ABR1BQE3_NECAM</name>
<comment type="subcellular location">
    <subcellularLocation>
        <location evidence="1">Nucleus</location>
    </subcellularLocation>
</comment>
<evidence type="ECO:0000256" key="1">
    <source>
        <dbReference type="ARBA" id="ARBA00004123"/>
    </source>
</evidence>
<comment type="caution">
    <text evidence="8">The sequence shown here is derived from an EMBL/GenBank/DDBJ whole genome shotgun (WGS) entry which is preliminary data.</text>
</comment>
<keyword evidence="9" id="KW-1185">Reference proteome</keyword>
<evidence type="ECO:0000256" key="3">
    <source>
        <dbReference type="ARBA" id="ARBA00022478"/>
    </source>
</evidence>
<accession>A0ABR1BQE3</accession>
<feature type="compositionally biased region" description="Basic and acidic residues" evidence="7">
    <location>
        <begin position="226"/>
        <end position="249"/>
    </location>
</feature>
<evidence type="ECO:0000256" key="4">
    <source>
        <dbReference type="ARBA" id="ARBA00022737"/>
    </source>
</evidence>
<reference evidence="8 9" key="1">
    <citation type="submission" date="2023-08" db="EMBL/GenBank/DDBJ databases">
        <title>A Necator americanus chromosomal reference genome.</title>
        <authorList>
            <person name="Ilik V."/>
            <person name="Petrzelkova K.J."/>
            <person name="Pardy F."/>
            <person name="Fuh T."/>
            <person name="Niatou-Singa F.S."/>
            <person name="Gouil Q."/>
            <person name="Baker L."/>
            <person name="Ritchie M.E."/>
            <person name="Jex A.R."/>
            <person name="Gazzola D."/>
            <person name="Li H."/>
            <person name="Toshio Fujiwara R."/>
            <person name="Zhan B."/>
            <person name="Aroian R.V."/>
            <person name="Pafco B."/>
            <person name="Schwarz E.M."/>
        </authorList>
    </citation>
    <scope>NUCLEOTIDE SEQUENCE [LARGE SCALE GENOMIC DNA]</scope>
    <source>
        <strain evidence="8 9">Aroian</strain>
        <tissue evidence="8">Whole animal</tissue>
    </source>
</reference>
<evidence type="ECO:0000256" key="5">
    <source>
        <dbReference type="ARBA" id="ARBA00023163"/>
    </source>
</evidence>
<evidence type="ECO:0000256" key="7">
    <source>
        <dbReference type="SAM" id="MobiDB-lite"/>
    </source>
</evidence>
<gene>
    <name evidence="8" type="primary">Necator_chrI.g2091</name>
    <name evidence="8" type="ORF">RB195_005964</name>
</gene>
<dbReference type="InterPro" id="IPR036390">
    <property type="entry name" value="WH_DNA-bd_sf"/>
</dbReference>
<protein>
    <recommendedName>
        <fullName evidence="10">DNA-directed RNA polymerase III subunit RPC6</fullName>
    </recommendedName>
</protein>
<feature type="region of interest" description="Disordered" evidence="7">
    <location>
        <begin position="115"/>
        <end position="144"/>
    </location>
</feature>
<dbReference type="EMBL" id="JAVFWL010000001">
    <property type="protein sequence ID" value="KAK6728638.1"/>
    <property type="molecule type" value="Genomic_DNA"/>
</dbReference>
<dbReference type="SUPFAM" id="SSF46785">
    <property type="entry name" value="Winged helix' DNA-binding domain"/>
    <property type="match status" value="1"/>
</dbReference>
<sequence length="636" mass="69170">MNRIGNVDVPSIFCPNNKSRSHASYYTIRNRTKFVLTRITRYVPLNIVNASSVNTVDLVLPTTKEIFDLRSATWLKCSTIFKTLIGELWRKVDVAKAEIHRSIREKREMASCCIGPPGLKGFPGHPSPDGLDGTPGQPGRLGRPAEFDSRAICERECPAGAQGRPGPPGEKGERGHRGRSGFPGKPALPSRAGEPGEIGEKGFRGVPGTPGEPGEPGKVYTADGPPGKDGEPGPRGPPGEKGRRGKDGEDGVEGPPGERGYPGVKGEKGPRGDIGPPGPAGPKGLKWPSLHYDETAVILDYLSFRVHIHFLKTEVGATTNDAVEEQIFNIVQSSADGMDTDTISALTAAVPAIDRQNAINNLLVTKRLVIAKTSGGALRLKVNTNTQLTGATDEEQAIYTLIEDSKRKGIWIRELRDGSGLSQVQLRKVLKSLEQKKLIKNIKAVGTTKKCYMLYDLEPDTSLTGGTFYSDQQLDSELIHTLVNVCIGYIQGRRKQAIDNHPDDLQIQKELSAVRPQEIADFVLEKRVLNVSITLEDIERILDVAILDGAVERRPDGKVRSVWSTTRPSPLVTVPCSTCPVVDDCTSGHVISPQTCSVSNNLLYLWMDGYTFIIRTSNTHRRSSREEADISSWGGA</sequence>
<keyword evidence="3" id="KW-0240">DNA-directed RNA polymerase</keyword>
<dbReference type="Pfam" id="PF01391">
    <property type="entry name" value="Collagen"/>
    <property type="match status" value="2"/>
</dbReference>
<dbReference type="InterPro" id="IPR036388">
    <property type="entry name" value="WH-like_DNA-bd_sf"/>
</dbReference>
<dbReference type="InterPro" id="IPR007832">
    <property type="entry name" value="RNA_pol_Rpc34"/>
</dbReference>
<evidence type="ECO:0000256" key="2">
    <source>
        <dbReference type="ARBA" id="ARBA00011038"/>
    </source>
</evidence>
<dbReference type="InterPro" id="IPR016049">
    <property type="entry name" value="RNA_pol_Rpc34-like"/>
</dbReference>
<dbReference type="Proteomes" id="UP001303046">
    <property type="component" value="Unassembled WGS sequence"/>
</dbReference>
<dbReference type="PANTHER" id="PTHR12780">
    <property type="entry name" value="RNA POLYMERASE III DNA DIRECTED , 39KD SUBUNIT-RELATED"/>
    <property type="match status" value="1"/>
</dbReference>
<keyword evidence="4" id="KW-0677">Repeat</keyword>
<evidence type="ECO:0008006" key="10">
    <source>
        <dbReference type="Google" id="ProtNLM"/>
    </source>
</evidence>
<keyword evidence="5" id="KW-0804">Transcription</keyword>
<organism evidence="8 9">
    <name type="scientific">Necator americanus</name>
    <name type="common">Human hookworm</name>
    <dbReference type="NCBI Taxonomy" id="51031"/>
    <lineage>
        <taxon>Eukaryota</taxon>
        <taxon>Metazoa</taxon>
        <taxon>Ecdysozoa</taxon>
        <taxon>Nematoda</taxon>
        <taxon>Chromadorea</taxon>
        <taxon>Rhabditida</taxon>
        <taxon>Rhabditina</taxon>
        <taxon>Rhabditomorpha</taxon>
        <taxon>Strongyloidea</taxon>
        <taxon>Ancylostomatidae</taxon>
        <taxon>Bunostominae</taxon>
        <taxon>Necator</taxon>
    </lineage>
</organism>
<feature type="region of interest" description="Disordered" evidence="7">
    <location>
        <begin position="157"/>
        <end position="282"/>
    </location>
</feature>
<keyword evidence="6" id="KW-0539">Nucleus</keyword>